<dbReference type="Gramene" id="ONK55155">
    <property type="protein sequence ID" value="ONK55155"/>
    <property type="gene ID" value="A4U43_UnF7010"/>
</dbReference>
<name>A0A1R3L6C0_ASPOF</name>
<dbReference type="Proteomes" id="UP000243459">
    <property type="component" value="Unassembled WGS sequence"/>
</dbReference>
<gene>
    <name evidence="1" type="ORF">A4U43_UnF7010</name>
</gene>
<keyword evidence="2" id="KW-1185">Reference proteome</keyword>
<accession>A0A1R3L6C0</accession>
<dbReference type="EMBL" id="KV863724">
    <property type="protein sequence ID" value="ONK55155.1"/>
    <property type="molecule type" value="Genomic_DNA"/>
</dbReference>
<dbReference type="AlphaFoldDB" id="A0A1R3L6C0"/>
<organism evidence="1 2">
    <name type="scientific">Asparagus officinalis</name>
    <name type="common">Garden asparagus</name>
    <dbReference type="NCBI Taxonomy" id="4686"/>
    <lineage>
        <taxon>Eukaryota</taxon>
        <taxon>Viridiplantae</taxon>
        <taxon>Streptophyta</taxon>
        <taxon>Embryophyta</taxon>
        <taxon>Tracheophyta</taxon>
        <taxon>Spermatophyta</taxon>
        <taxon>Magnoliopsida</taxon>
        <taxon>Liliopsida</taxon>
        <taxon>Asparagales</taxon>
        <taxon>Asparagaceae</taxon>
        <taxon>Asparagoideae</taxon>
        <taxon>Asparagus</taxon>
    </lineage>
</organism>
<protein>
    <submittedName>
        <fullName evidence="1">Uncharacterized protein</fullName>
    </submittedName>
</protein>
<reference evidence="2" key="1">
    <citation type="journal article" date="2017" name="Nat. Commun.">
        <title>The asparagus genome sheds light on the origin and evolution of a young Y chromosome.</title>
        <authorList>
            <person name="Harkess A."/>
            <person name="Zhou J."/>
            <person name="Xu C."/>
            <person name="Bowers J.E."/>
            <person name="Van der Hulst R."/>
            <person name="Ayyampalayam S."/>
            <person name="Mercati F."/>
            <person name="Riccardi P."/>
            <person name="McKain M.R."/>
            <person name="Kakrana A."/>
            <person name="Tang H."/>
            <person name="Ray J."/>
            <person name="Groenendijk J."/>
            <person name="Arikit S."/>
            <person name="Mathioni S.M."/>
            <person name="Nakano M."/>
            <person name="Shan H."/>
            <person name="Telgmann-Rauber A."/>
            <person name="Kanno A."/>
            <person name="Yue Z."/>
            <person name="Chen H."/>
            <person name="Li W."/>
            <person name="Chen Y."/>
            <person name="Xu X."/>
            <person name="Zhang Y."/>
            <person name="Luo S."/>
            <person name="Chen H."/>
            <person name="Gao J."/>
            <person name="Mao Z."/>
            <person name="Pires J.C."/>
            <person name="Luo M."/>
            <person name="Kudrna D."/>
            <person name="Wing R.A."/>
            <person name="Meyers B.C."/>
            <person name="Yi K."/>
            <person name="Kong H."/>
            <person name="Lavrijsen P."/>
            <person name="Sunseri F."/>
            <person name="Falavigna A."/>
            <person name="Ye Y."/>
            <person name="Leebens-Mack J.H."/>
            <person name="Chen G."/>
        </authorList>
    </citation>
    <scope>NUCLEOTIDE SEQUENCE [LARGE SCALE GENOMIC DNA]</scope>
    <source>
        <strain evidence="2">cv. DH0086</strain>
    </source>
</reference>
<proteinExistence type="predicted"/>
<evidence type="ECO:0000313" key="1">
    <source>
        <dbReference type="EMBL" id="ONK55155.1"/>
    </source>
</evidence>
<sequence>MAWAAQRWGDGVGLRQHGGRGRWFRGLRRWRGRSANWRFDDDGGGSNLDGGVGGELGMVWGKGYGREVVQGLETLAWSVGKLEMEGVDGTGFVGAELS</sequence>
<evidence type="ECO:0000313" key="2">
    <source>
        <dbReference type="Proteomes" id="UP000243459"/>
    </source>
</evidence>